<dbReference type="AlphaFoldDB" id="A0A4S8KP60"/>
<dbReference type="CDD" id="cd12087">
    <property type="entry name" value="TM_EGFR-like"/>
    <property type="match status" value="1"/>
</dbReference>
<protein>
    <submittedName>
        <fullName evidence="3">Uncharacterized protein</fullName>
    </submittedName>
</protein>
<keyword evidence="2" id="KW-0812">Transmembrane</keyword>
<dbReference type="EMBL" id="ML180436">
    <property type="protein sequence ID" value="THU77432.1"/>
    <property type="molecule type" value="Genomic_DNA"/>
</dbReference>
<reference evidence="3 4" key="1">
    <citation type="journal article" date="2019" name="Nat. Ecol. Evol.">
        <title>Megaphylogeny resolves global patterns of mushroom evolution.</title>
        <authorList>
            <person name="Varga T."/>
            <person name="Krizsan K."/>
            <person name="Foldi C."/>
            <person name="Dima B."/>
            <person name="Sanchez-Garcia M."/>
            <person name="Sanchez-Ramirez S."/>
            <person name="Szollosi G.J."/>
            <person name="Szarkandi J.G."/>
            <person name="Papp V."/>
            <person name="Albert L."/>
            <person name="Andreopoulos W."/>
            <person name="Angelini C."/>
            <person name="Antonin V."/>
            <person name="Barry K.W."/>
            <person name="Bougher N.L."/>
            <person name="Buchanan P."/>
            <person name="Buyck B."/>
            <person name="Bense V."/>
            <person name="Catcheside P."/>
            <person name="Chovatia M."/>
            <person name="Cooper J."/>
            <person name="Damon W."/>
            <person name="Desjardin D."/>
            <person name="Finy P."/>
            <person name="Geml J."/>
            <person name="Haridas S."/>
            <person name="Hughes K."/>
            <person name="Justo A."/>
            <person name="Karasinski D."/>
            <person name="Kautmanova I."/>
            <person name="Kiss B."/>
            <person name="Kocsube S."/>
            <person name="Kotiranta H."/>
            <person name="LaButti K.M."/>
            <person name="Lechner B.E."/>
            <person name="Liimatainen K."/>
            <person name="Lipzen A."/>
            <person name="Lukacs Z."/>
            <person name="Mihaltcheva S."/>
            <person name="Morgado L.N."/>
            <person name="Niskanen T."/>
            <person name="Noordeloos M.E."/>
            <person name="Ohm R.A."/>
            <person name="Ortiz-Santana B."/>
            <person name="Ovrebo C."/>
            <person name="Racz N."/>
            <person name="Riley R."/>
            <person name="Savchenko A."/>
            <person name="Shiryaev A."/>
            <person name="Soop K."/>
            <person name="Spirin V."/>
            <person name="Szebenyi C."/>
            <person name="Tomsovsky M."/>
            <person name="Tulloss R.E."/>
            <person name="Uehling J."/>
            <person name="Grigoriev I.V."/>
            <person name="Vagvolgyi C."/>
            <person name="Papp T."/>
            <person name="Martin F.M."/>
            <person name="Miettinen O."/>
            <person name="Hibbett D.S."/>
            <person name="Nagy L.G."/>
        </authorList>
    </citation>
    <scope>NUCLEOTIDE SEQUENCE [LARGE SCALE GENOMIC DNA]</scope>
    <source>
        <strain evidence="3 4">CBS 962.96</strain>
    </source>
</reference>
<feature type="region of interest" description="Disordered" evidence="1">
    <location>
        <begin position="373"/>
        <end position="431"/>
    </location>
</feature>
<dbReference type="NCBIfam" id="TIGR01167">
    <property type="entry name" value="LPXTG_anchor"/>
    <property type="match status" value="1"/>
</dbReference>
<keyword evidence="2" id="KW-0472">Membrane</keyword>
<feature type="transmembrane region" description="Helical" evidence="2">
    <location>
        <begin position="318"/>
        <end position="341"/>
    </location>
</feature>
<keyword evidence="4" id="KW-1185">Reference proteome</keyword>
<dbReference type="OrthoDB" id="2756615at2759"/>
<feature type="region of interest" description="Disordered" evidence="1">
    <location>
        <begin position="294"/>
        <end position="313"/>
    </location>
</feature>
<keyword evidence="2" id="KW-1133">Transmembrane helix</keyword>
<proteinExistence type="predicted"/>
<name>A0A4S8KP60_DENBC</name>
<accession>A0A4S8KP60</accession>
<evidence type="ECO:0000313" key="3">
    <source>
        <dbReference type="EMBL" id="THU77432.1"/>
    </source>
</evidence>
<evidence type="ECO:0000256" key="2">
    <source>
        <dbReference type="SAM" id="Phobius"/>
    </source>
</evidence>
<feature type="compositionally biased region" description="Low complexity" evidence="1">
    <location>
        <begin position="387"/>
        <end position="409"/>
    </location>
</feature>
<gene>
    <name evidence="3" type="ORF">K435DRAFT_812450</name>
</gene>
<evidence type="ECO:0000256" key="1">
    <source>
        <dbReference type="SAM" id="MobiDB-lite"/>
    </source>
</evidence>
<feature type="compositionally biased region" description="Pro residues" evidence="1">
    <location>
        <begin position="301"/>
        <end position="311"/>
    </location>
</feature>
<evidence type="ECO:0000313" key="4">
    <source>
        <dbReference type="Proteomes" id="UP000297245"/>
    </source>
</evidence>
<dbReference type="Proteomes" id="UP000297245">
    <property type="component" value="Unassembled WGS sequence"/>
</dbReference>
<sequence length="495" mass="54517">MSDIVTLVLDDNGFFGHANENWTVIEFYGFTPPKDANQSFLVTVNGSSVLSFPETYPEPNIGDLFYTSIPVEDSVDGQIDLSTNGPLLYFDYAVVTVTELEQLEGQTIILDDSNTEIQWVGSWEERRNYTLYGEANFVSPNGTVLHPAARPHENTTHESNEVGDFLIFQFQGIIDVVLGTSILVAGIAPMNRTTQALTSGPVADPPSSDFHLKLNFTLDGYSQSAIFINGGFPQPGGSPHFPYFQNSSLSQDNHTLIMTVDDVTGNTSVIIDYFTYKPSFVTLKDKPTFPPIVVSNNSTPAPTPTPAPTSSPAPNTGVIAGSVIGGVVFLVLLALGVWFLYKKKQQTNRVYRRESTSAPPTQAMSNLAVEPFVLPNPTESSSRKGAPSTRQTQSPSSSTTPWTSRRQQQGPIEPDNSFPLISPTATSSAEQHAELRRQRDELEETVHNLESQRGDVRTSDQIFATQDQIREMQSRVDMLTREMSRYMVPPAYDSR</sequence>
<organism evidence="3 4">
    <name type="scientific">Dendrothele bispora (strain CBS 962.96)</name>
    <dbReference type="NCBI Taxonomy" id="1314807"/>
    <lineage>
        <taxon>Eukaryota</taxon>
        <taxon>Fungi</taxon>
        <taxon>Dikarya</taxon>
        <taxon>Basidiomycota</taxon>
        <taxon>Agaricomycotina</taxon>
        <taxon>Agaricomycetes</taxon>
        <taxon>Agaricomycetidae</taxon>
        <taxon>Agaricales</taxon>
        <taxon>Agaricales incertae sedis</taxon>
        <taxon>Dendrothele</taxon>
    </lineage>
</organism>